<reference evidence="2" key="2">
    <citation type="submission" date="2024-04" db="EMBL/GenBank/DDBJ databases">
        <authorList>
            <person name="Chen Y."/>
            <person name="Shah S."/>
            <person name="Dougan E. K."/>
            <person name="Thang M."/>
            <person name="Chan C."/>
        </authorList>
    </citation>
    <scope>NUCLEOTIDE SEQUENCE [LARGE SCALE GENOMIC DNA]</scope>
</reference>
<accession>A0A9P1D1S3</accession>
<gene>
    <name evidence="1" type="ORF">C1SCF055_LOCUS27807</name>
</gene>
<keyword evidence="3" id="KW-1185">Reference proteome</keyword>
<dbReference type="EMBL" id="CAMXCT030003001">
    <property type="protein sequence ID" value="CAL4789111.1"/>
    <property type="molecule type" value="Genomic_DNA"/>
</dbReference>
<evidence type="ECO:0000313" key="1">
    <source>
        <dbReference type="EMBL" id="CAI4001799.1"/>
    </source>
</evidence>
<name>A0A9P1D1S3_9DINO</name>
<comment type="caution">
    <text evidence="1">The sequence shown here is derived from an EMBL/GenBank/DDBJ whole genome shotgun (WGS) entry which is preliminary data.</text>
</comment>
<dbReference type="AlphaFoldDB" id="A0A9P1D1S3"/>
<evidence type="ECO:0000313" key="2">
    <source>
        <dbReference type="EMBL" id="CAL1155174.1"/>
    </source>
</evidence>
<dbReference type="Proteomes" id="UP001152797">
    <property type="component" value="Unassembled WGS sequence"/>
</dbReference>
<dbReference type="EMBL" id="CAMXCT020003001">
    <property type="protein sequence ID" value="CAL1155174.1"/>
    <property type="molecule type" value="Genomic_DNA"/>
</dbReference>
<dbReference type="EMBL" id="CAMXCT010003001">
    <property type="protein sequence ID" value="CAI4001799.1"/>
    <property type="molecule type" value="Genomic_DNA"/>
</dbReference>
<sequence>MKAVETLNNDLKVLDSEYNKLSEHMAKGERDDHSKECTKVAATEAKIRSAKRHFKKVVVKDEVALASQPSASRPTLVKEPCAQILVSMHNIAETLMVNARLGRPAARAKSSLPKLWPMTLGKRRRPELGCSSGHGVVKETLKEMFKK</sequence>
<evidence type="ECO:0000313" key="3">
    <source>
        <dbReference type="Proteomes" id="UP001152797"/>
    </source>
</evidence>
<organism evidence="1">
    <name type="scientific">Cladocopium goreaui</name>
    <dbReference type="NCBI Taxonomy" id="2562237"/>
    <lineage>
        <taxon>Eukaryota</taxon>
        <taxon>Sar</taxon>
        <taxon>Alveolata</taxon>
        <taxon>Dinophyceae</taxon>
        <taxon>Suessiales</taxon>
        <taxon>Symbiodiniaceae</taxon>
        <taxon>Cladocopium</taxon>
    </lineage>
</organism>
<proteinExistence type="predicted"/>
<reference evidence="1" key="1">
    <citation type="submission" date="2022-10" db="EMBL/GenBank/DDBJ databases">
        <authorList>
            <person name="Chen Y."/>
            <person name="Dougan E. K."/>
            <person name="Chan C."/>
            <person name="Rhodes N."/>
            <person name="Thang M."/>
        </authorList>
    </citation>
    <scope>NUCLEOTIDE SEQUENCE</scope>
</reference>
<protein>
    <submittedName>
        <fullName evidence="1">Uncharacterized protein</fullName>
    </submittedName>
</protein>